<sequence>MFFLWACHVKKTKKRRNWRSEDYNSGKWNLMDRNSLKLSRELNDCHWVPELRGRKPVLISQIDANVIKVKDLMCGGGKMWDDRLIRALFRQDDAEEILKKKGLKPLTDDVWSCSFSKKGIFSVKAVYPMLLK</sequence>
<organism evidence="1 2">
    <name type="scientific">Striga asiatica</name>
    <name type="common">Asiatic witchweed</name>
    <name type="synonym">Buchnera asiatica</name>
    <dbReference type="NCBI Taxonomy" id="4170"/>
    <lineage>
        <taxon>Eukaryota</taxon>
        <taxon>Viridiplantae</taxon>
        <taxon>Streptophyta</taxon>
        <taxon>Embryophyta</taxon>
        <taxon>Tracheophyta</taxon>
        <taxon>Spermatophyta</taxon>
        <taxon>Magnoliopsida</taxon>
        <taxon>eudicotyledons</taxon>
        <taxon>Gunneridae</taxon>
        <taxon>Pentapetalae</taxon>
        <taxon>asterids</taxon>
        <taxon>lamiids</taxon>
        <taxon>Lamiales</taxon>
        <taxon>Orobanchaceae</taxon>
        <taxon>Buchnereae</taxon>
        <taxon>Striga</taxon>
    </lineage>
</organism>
<evidence type="ECO:0000313" key="1">
    <source>
        <dbReference type="EMBL" id="GER27368.1"/>
    </source>
</evidence>
<accession>A0A5A7P4H6</accession>
<evidence type="ECO:0000313" key="2">
    <source>
        <dbReference type="Proteomes" id="UP000325081"/>
    </source>
</evidence>
<dbReference type="Proteomes" id="UP000325081">
    <property type="component" value="Unassembled WGS sequence"/>
</dbReference>
<keyword evidence="2" id="KW-1185">Reference proteome</keyword>
<protein>
    <submittedName>
        <fullName evidence="1">Thiazole synthase</fullName>
    </submittedName>
</protein>
<gene>
    <name evidence="1" type="ORF">STAS_03073</name>
</gene>
<name>A0A5A7P4H6_STRAF</name>
<dbReference type="AlphaFoldDB" id="A0A5A7P4H6"/>
<dbReference type="EMBL" id="BKCP01001780">
    <property type="protein sequence ID" value="GER27368.1"/>
    <property type="molecule type" value="Genomic_DNA"/>
</dbReference>
<proteinExistence type="predicted"/>
<comment type="caution">
    <text evidence="1">The sequence shown here is derived from an EMBL/GenBank/DDBJ whole genome shotgun (WGS) entry which is preliminary data.</text>
</comment>
<reference evidence="2" key="1">
    <citation type="journal article" date="2019" name="Curr. Biol.">
        <title>Genome Sequence of Striga asiatica Provides Insight into the Evolution of Plant Parasitism.</title>
        <authorList>
            <person name="Yoshida S."/>
            <person name="Kim S."/>
            <person name="Wafula E.K."/>
            <person name="Tanskanen J."/>
            <person name="Kim Y.M."/>
            <person name="Honaas L."/>
            <person name="Yang Z."/>
            <person name="Spallek T."/>
            <person name="Conn C.E."/>
            <person name="Ichihashi Y."/>
            <person name="Cheong K."/>
            <person name="Cui S."/>
            <person name="Der J.P."/>
            <person name="Gundlach H."/>
            <person name="Jiao Y."/>
            <person name="Hori C."/>
            <person name="Ishida J.K."/>
            <person name="Kasahara H."/>
            <person name="Kiba T."/>
            <person name="Kim M.S."/>
            <person name="Koo N."/>
            <person name="Laohavisit A."/>
            <person name="Lee Y.H."/>
            <person name="Lumba S."/>
            <person name="McCourt P."/>
            <person name="Mortimer J.C."/>
            <person name="Mutuku J.M."/>
            <person name="Nomura T."/>
            <person name="Sasaki-Sekimoto Y."/>
            <person name="Seto Y."/>
            <person name="Wang Y."/>
            <person name="Wakatake T."/>
            <person name="Sakakibara H."/>
            <person name="Demura T."/>
            <person name="Yamaguchi S."/>
            <person name="Yoneyama K."/>
            <person name="Manabe R.I."/>
            <person name="Nelson D.C."/>
            <person name="Schulman A.H."/>
            <person name="Timko M.P."/>
            <person name="dePamphilis C.W."/>
            <person name="Choi D."/>
            <person name="Shirasu K."/>
        </authorList>
    </citation>
    <scope>NUCLEOTIDE SEQUENCE [LARGE SCALE GENOMIC DNA]</scope>
    <source>
        <strain evidence="2">cv. UVA1</strain>
    </source>
</reference>